<sequence>MVIGQQETVPAVRGADQRDAKRRLAGEVAHRGTFGSAELLDQPVGFGILAAVEVEVAPLHHRIGGDDLDGLVVTFAEQRREMGMPVDDGVHRVAQPVRVKGSGEGEVQLHRIHVVAVLRGAGVEKQALLQRGQRQDVGDGVLTLQLVDLLLGQAGRRDVRRGEAAPAGTHVCAHTGQGLEPQLTQPGDLPRVENRWRPSPFGVQAWTGAGLDGAGVELDGMRQRHGHRRGRTDQREAGLADAPALARRVARRALPAQVVERDRRVGPGQLDFGVEVTQQAVGQWVRQGPQLLLGVFDHRAQRSVTGHHLRPAQLGDRSRDVQGDRVLGGEPADGAGQVDIGGELLVAPVALDVDADRVRRVTKEFRPGQGEGNQQDVLDSGVERRRHITDQRPGRVGIQLHRQASGGSIGIHLGAGRGQRGRSRRHLLPGAQLVDDVGAVGVFGQHCGPAGERRPRRRQLHRLSGAVHRPCNVEVFQQDPPRHRVDGEVVNDHGQLTCGLEPQRAQHRPGRRVQPRARFQQQLVVQLVHRLQAVLGPHRPGLRYVQGPAAGFIAIDAQPQHRMPIYQGLQHHCDVGLGHPGGRLDHHGLVELIDRTAGAFDALQPPHDRGGWHRADTLVDHIGRPIADGRHPGQPGHGLFDEDVSWPAFQAGGAGPRHHLQRQDAVAAELEERLVDADPLHAEHLGVDAGQDFFDRIARGAILARGVFGCRQRAGVQLAVDRQR</sequence>
<dbReference type="Proteomes" id="UP000826012">
    <property type="component" value="Chromosome"/>
</dbReference>
<gene>
    <name evidence="2" type="ORF">MTY59_45010</name>
</gene>
<protein>
    <submittedName>
        <fullName evidence="2">Uncharacterized protein</fullName>
    </submittedName>
</protein>
<evidence type="ECO:0000256" key="1">
    <source>
        <dbReference type="SAM" id="MobiDB-lite"/>
    </source>
</evidence>
<evidence type="ECO:0000313" key="3">
    <source>
        <dbReference type="Proteomes" id="UP000826012"/>
    </source>
</evidence>
<organism evidence="2 3">
    <name type="scientific">Mycobacterium senriense</name>
    <dbReference type="NCBI Taxonomy" id="2775496"/>
    <lineage>
        <taxon>Bacteria</taxon>
        <taxon>Bacillati</taxon>
        <taxon>Actinomycetota</taxon>
        <taxon>Actinomycetes</taxon>
        <taxon>Mycobacteriales</taxon>
        <taxon>Mycobacteriaceae</taxon>
        <taxon>Mycobacterium</taxon>
        <taxon>Mycobacterium avium complex (MAC)</taxon>
    </lineage>
</organism>
<proteinExistence type="predicted"/>
<name>A0ABM7T1U6_9MYCO</name>
<reference evidence="2 3" key="1">
    <citation type="submission" date="2021-07" db="EMBL/GenBank/DDBJ databases">
        <title>Complete genome sequence of nontuberculous Mycobacterium sp. TY59.</title>
        <authorList>
            <person name="Fukushima K."/>
        </authorList>
    </citation>
    <scope>NUCLEOTIDE SEQUENCE [LARGE SCALE GENOMIC DNA]</scope>
    <source>
        <strain evidence="2 3">TY59</strain>
    </source>
</reference>
<dbReference type="EMBL" id="AP024828">
    <property type="protein sequence ID" value="BCZ24646.1"/>
    <property type="molecule type" value="Genomic_DNA"/>
</dbReference>
<feature type="region of interest" description="Disordered" evidence="1">
    <location>
        <begin position="222"/>
        <end position="242"/>
    </location>
</feature>
<evidence type="ECO:0000313" key="2">
    <source>
        <dbReference type="EMBL" id="BCZ24646.1"/>
    </source>
</evidence>
<keyword evidence="3" id="KW-1185">Reference proteome</keyword>
<accession>A0ABM7T1U6</accession>